<dbReference type="Pfam" id="PF00440">
    <property type="entry name" value="TetR_N"/>
    <property type="match status" value="1"/>
</dbReference>
<dbReference type="InterPro" id="IPR001647">
    <property type="entry name" value="HTH_TetR"/>
</dbReference>
<dbReference type="InterPro" id="IPR050624">
    <property type="entry name" value="HTH-type_Tx_Regulator"/>
</dbReference>
<protein>
    <submittedName>
        <fullName evidence="4">TetR family transcriptional regulator</fullName>
    </submittedName>
</protein>
<sequence>MQIKKKEVQNKIYQGAMEVFKENGYRGATMKEISKKSKVPIGNIYRYYENKEVLFDDIVFELYSTLKYNHIHEDLKKISSDLNQKPRVFLNNYINLATSKPMEFFILFDSSAGTKYENFLEELVEIRWEKYLAHKRKSGVKDENIDEDFIMILMKSAITSIIDICKKYSNNEKLLRYYLIKFDYFFRSDIGDKLKEVSFHTKN</sequence>
<evidence type="ECO:0000313" key="4">
    <source>
        <dbReference type="EMBL" id="REI39383.1"/>
    </source>
</evidence>
<organism evidence="4 5">
    <name type="scientific">Psychrilyobacter piezotolerans</name>
    <dbReference type="NCBI Taxonomy" id="2293438"/>
    <lineage>
        <taxon>Bacteria</taxon>
        <taxon>Fusobacteriati</taxon>
        <taxon>Fusobacteriota</taxon>
        <taxon>Fusobacteriia</taxon>
        <taxon>Fusobacteriales</taxon>
        <taxon>Fusobacteriaceae</taxon>
        <taxon>Psychrilyobacter</taxon>
    </lineage>
</organism>
<evidence type="ECO:0000259" key="3">
    <source>
        <dbReference type="PROSITE" id="PS50977"/>
    </source>
</evidence>
<keyword evidence="5" id="KW-1185">Reference proteome</keyword>
<reference evidence="4 5" key="1">
    <citation type="submission" date="2018-08" db="EMBL/GenBank/DDBJ databases">
        <title>Draft genome sequence of Psychrilyobacter sp. strain SD5 isolated from Black Sea water.</title>
        <authorList>
            <person name="Yadav S."/>
            <person name="Villanueva L."/>
            <person name="Damste J.S.S."/>
        </authorList>
    </citation>
    <scope>NUCLEOTIDE SEQUENCE [LARGE SCALE GENOMIC DNA]</scope>
    <source>
        <strain evidence="4 5">SD5</strain>
    </source>
</reference>
<accession>A0ABX9KDK0</accession>
<proteinExistence type="predicted"/>
<feature type="DNA-binding region" description="H-T-H motif" evidence="2">
    <location>
        <begin position="29"/>
        <end position="48"/>
    </location>
</feature>
<dbReference type="PANTHER" id="PTHR43479:SF11">
    <property type="entry name" value="ACREF_ENVCD OPERON REPRESSOR-RELATED"/>
    <property type="match status" value="1"/>
</dbReference>
<dbReference type="PANTHER" id="PTHR43479">
    <property type="entry name" value="ACREF/ENVCD OPERON REPRESSOR-RELATED"/>
    <property type="match status" value="1"/>
</dbReference>
<dbReference type="InterPro" id="IPR009057">
    <property type="entry name" value="Homeodomain-like_sf"/>
</dbReference>
<dbReference type="Proteomes" id="UP000263486">
    <property type="component" value="Unassembled WGS sequence"/>
</dbReference>
<dbReference type="SUPFAM" id="SSF46689">
    <property type="entry name" value="Homeodomain-like"/>
    <property type="match status" value="1"/>
</dbReference>
<evidence type="ECO:0000313" key="5">
    <source>
        <dbReference type="Proteomes" id="UP000263486"/>
    </source>
</evidence>
<evidence type="ECO:0000256" key="1">
    <source>
        <dbReference type="ARBA" id="ARBA00023125"/>
    </source>
</evidence>
<keyword evidence="1 2" id="KW-0238">DNA-binding</keyword>
<dbReference type="PRINTS" id="PR00455">
    <property type="entry name" value="HTHTETR"/>
</dbReference>
<gene>
    <name evidence="4" type="ORF">DYH56_14930</name>
</gene>
<comment type="caution">
    <text evidence="4">The sequence shown here is derived from an EMBL/GenBank/DDBJ whole genome shotgun (WGS) entry which is preliminary data.</text>
</comment>
<dbReference type="RefSeq" id="WP_114643667.1">
    <property type="nucleotide sequence ID" value="NZ_JAACIO010000044.1"/>
</dbReference>
<dbReference type="Gene3D" id="1.10.357.10">
    <property type="entry name" value="Tetracycline Repressor, domain 2"/>
    <property type="match status" value="1"/>
</dbReference>
<dbReference type="EMBL" id="QUAJ01000047">
    <property type="protein sequence ID" value="REI39383.1"/>
    <property type="molecule type" value="Genomic_DNA"/>
</dbReference>
<evidence type="ECO:0000256" key="2">
    <source>
        <dbReference type="PROSITE-ProRule" id="PRU00335"/>
    </source>
</evidence>
<feature type="domain" description="HTH tetR-type" evidence="3">
    <location>
        <begin position="6"/>
        <end position="66"/>
    </location>
</feature>
<dbReference type="PROSITE" id="PS50977">
    <property type="entry name" value="HTH_TETR_2"/>
    <property type="match status" value="1"/>
</dbReference>
<name>A0ABX9KDK0_9FUSO</name>